<proteinExistence type="inferred from homology"/>
<dbReference type="Gene3D" id="3.30.420.40">
    <property type="match status" value="2"/>
</dbReference>
<keyword evidence="3" id="KW-0547">Nucleotide-binding</keyword>
<dbReference type="GO" id="GO:0005524">
    <property type="term" value="F:ATP binding"/>
    <property type="evidence" value="ECO:0007669"/>
    <property type="project" value="UniProtKB-KW"/>
</dbReference>
<dbReference type="RefSeq" id="WP_145090720.1">
    <property type="nucleotide sequence ID" value="NZ_CP036274.1"/>
</dbReference>
<evidence type="ECO:0000259" key="8">
    <source>
        <dbReference type="Pfam" id="PF00370"/>
    </source>
</evidence>
<dbReference type="AlphaFoldDB" id="A0A517YE02"/>
<dbReference type="InterPro" id="IPR018485">
    <property type="entry name" value="FGGY_C"/>
</dbReference>
<evidence type="ECO:0000259" key="9">
    <source>
        <dbReference type="Pfam" id="PF02782"/>
    </source>
</evidence>
<feature type="domain" description="Carbohydrate kinase FGGY C-terminal" evidence="9">
    <location>
        <begin position="263"/>
        <end position="453"/>
    </location>
</feature>
<protein>
    <submittedName>
        <fullName evidence="10">Rhamnulokinase</fullName>
        <ecNumber evidence="10">2.7.1.5</ecNumber>
    </submittedName>
</protein>
<dbReference type="InterPro" id="IPR043129">
    <property type="entry name" value="ATPase_NBD"/>
</dbReference>
<name>A0A517YE02_9BACT</name>
<evidence type="ECO:0000256" key="3">
    <source>
        <dbReference type="ARBA" id="ARBA00022741"/>
    </source>
</evidence>
<dbReference type="EC" id="2.7.1.5" evidence="10"/>
<organism evidence="10 11">
    <name type="scientific">Anatilimnocola aggregata</name>
    <dbReference type="NCBI Taxonomy" id="2528021"/>
    <lineage>
        <taxon>Bacteria</taxon>
        <taxon>Pseudomonadati</taxon>
        <taxon>Planctomycetota</taxon>
        <taxon>Planctomycetia</taxon>
        <taxon>Pirellulales</taxon>
        <taxon>Pirellulaceae</taxon>
        <taxon>Anatilimnocola</taxon>
    </lineage>
</organism>
<dbReference type="GO" id="GO:0008993">
    <property type="term" value="F:rhamnulokinase activity"/>
    <property type="evidence" value="ECO:0007669"/>
    <property type="project" value="UniProtKB-EC"/>
</dbReference>
<dbReference type="GO" id="GO:0019301">
    <property type="term" value="P:rhamnose catabolic process"/>
    <property type="evidence" value="ECO:0007669"/>
    <property type="project" value="InterPro"/>
</dbReference>
<reference evidence="10 11" key="1">
    <citation type="submission" date="2019-02" db="EMBL/GenBank/DDBJ databases">
        <title>Deep-cultivation of Planctomycetes and their phenomic and genomic characterization uncovers novel biology.</title>
        <authorList>
            <person name="Wiegand S."/>
            <person name="Jogler M."/>
            <person name="Boedeker C."/>
            <person name="Pinto D."/>
            <person name="Vollmers J."/>
            <person name="Rivas-Marin E."/>
            <person name="Kohn T."/>
            <person name="Peeters S.H."/>
            <person name="Heuer A."/>
            <person name="Rast P."/>
            <person name="Oberbeckmann S."/>
            <person name="Bunk B."/>
            <person name="Jeske O."/>
            <person name="Meyerdierks A."/>
            <person name="Storesund J.E."/>
            <person name="Kallscheuer N."/>
            <person name="Luecker S."/>
            <person name="Lage O.M."/>
            <person name="Pohl T."/>
            <person name="Merkel B.J."/>
            <person name="Hornburger P."/>
            <person name="Mueller R.-W."/>
            <person name="Bruemmer F."/>
            <person name="Labrenz M."/>
            <person name="Spormann A.M."/>
            <person name="Op den Camp H."/>
            <person name="Overmann J."/>
            <person name="Amann R."/>
            <person name="Jetten M.S.M."/>
            <person name="Mascher T."/>
            <person name="Medema M.H."/>
            <person name="Devos D.P."/>
            <person name="Kaster A.-K."/>
            <person name="Ovreas L."/>
            <person name="Rohde M."/>
            <person name="Galperin M.Y."/>
            <person name="Jogler C."/>
        </authorList>
    </citation>
    <scope>NUCLEOTIDE SEQUENCE [LARGE SCALE GENOMIC DNA]</scope>
    <source>
        <strain evidence="10 11">ETA_A8</strain>
    </source>
</reference>
<evidence type="ECO:0000313" key="10">
    <source>
        <dbReference type="EMBL" id="QDU28437.1"/>
    </source>
</evidence>
<dbReference type="PANTHER" id="PTHR10196:SF93">
    <property type="entry name" value="L-RHAMNULOKINASE"/>
    <property type="match status" value="1"/>
</dbReference>
<evidence type="ECO:0000256" key="4">
    <source>
        <dbReference type="ARBA" id="ARBA00022777"/>
    </source>
</evidence>
<keyword evidence="11" id="KW-1185">Reference proteome</keyword>
<dbReference type="InterPro" id="IPR013449">
    <property type="entry name" value="Rhamnulokinase"/>
</dbReference>
<dbReference type="GO" id="GO:0006071">
    <property type="term" value="P:glycerol metabolic process"/>
    <property type="evidence" value="ECO:0007669"/>
    <property type="project" value="TreeGrafter"/>
</dbReference>
<dbReference type="KEGG" id="aagg:ETAA8_35370"/>
<evidence type="ECO:0000256" key="7">
    <source>
        <dbReference type="ARBA" id="ARBA00023308"/>
    </source>
</evidence>
<evidence type="ECO:0000256" key="2">
    <source>
        <dbReference type="ARBA" id="ARBA00022679"/>
    </source>
</evidence>
<dbReference type="Pfam" id="PF02782">
    <property type="entry name" value="FGGY_C"/>
    <property type="match status" value="1"/>
</dbReference>
<dbReference type="SUPFAM" id="SSF53067">
    <property type="entry name" value="Actin-like ATPase domain"/>
    <property type="match status" value="2"/>
</dbReference>
<dbReference type="OrthoDB" id="9761504at2"/>
<keyword evidence="2 10" id="KW-0808">Transferase</keyword>
<dbReference type="InterPro" id="IPR018484">
    <property type="entry name" value="FGGY_N"/>
</dbReference>
<keyword evidence="4 10" id="KW-0418">Kinase</keyword>
<evidence type="ECO:0000256" key="5">
    <source>
        <dbReference type="ARBA" id="ARBA00022840"/>
    </source>
</evidence>
<evidence type="ECO:0000313" key="11">
    <source>
        <dbReference type="Proteomes" id="UP000315017"/>
    </source>
</evidence>
<comment type="similarity">
    <text evidence="1">Belongs to the FGGY kinase family.</text>
</comment>
<sequence length="500" mass="54969">MAESSVYLAVDLGASSGRVVAGSFDGTQVTLEEAYRFENGGVLAGGHLYWDLLNQWGNVVKGLRAAAAKHGNRIRSVGVDTWGVDFGLLGRNDELLGNPYHYRDTRTVGLMEQAFKTVPRAEIFAQTGLQFMEFNTLYQLIAMQQSNSPLLEMAERLLMIPDLFHWLLTGEKANEYTDVSTSQFYNPQTGDFARPLLEKFNLPTQMLGPLVKPGDKLGPIKRAVAEETGLNEVQVVLPGTHDTASAVMAVPAASVPGAKPDWCYISSGTWSLMGVETPQPIINDRMYQLNFTNEGGVGGTTRVLKNIAGLWLVQQCRQLWKQQGHEFGWEELTRRAGETQPLLSLVDPDAPAFVAPRDMPAAIREYCQQTGQPVPQSEGAVIRCALESLALRYRMVLGLLEELVGGELKTIHIVGGGSLNRLLCQMTADCCNRRVVAGPVEATAIGNVMLQAVTDGTVGSIAQAREVIRHSFSVQQYLPQNTWPWNGAYERFMQLVQRAK</sequence>
<gene>
    <name evidence="10" type="primary">rhaB</name>
    <name evidence="10" type="ORF">ETAA8_35370</name>
</gene>
<keyword evidence="5" id="KW-0067">ATP-binding</keyword>
<evidence type="ECO:0000256" key="6">
    <source>
        <dbReference type="ARBA" id="ARBA00023157"/>
    </source>
</evidence>
<dbReference type="InterPro" id="IPR000577">
    <property type="entry name" value="Carb_kinase_FGGY"/>
</dbReference>
<dbReference type="GO" id="GO:0005829">
    <property type="term" value="C:cytosol"/>
    <property type="evidence" value="ECO:0007669"/>
    <property type="project" value="TreeGrafter"/>
</dbReference>
<keyword evidence="7" id="KW-0684">Rhamnose metabolism</keyword>
<dbReference type="Proteomes" id="UP000315017">
    <property type="component" value="Chromosome"/>
</dbReference>
<accession>A0A517YE02</accession>
<dbReference type="PANTHER" id="PTHR10196">
    <property type="entry name" value="SUGAR KINASE"/>
    <property type="match status" value="1"/>
</dbReference>
<dbReference type="Pfam" id="PF00370">
    <property type="entry name" value="FGGY_N"/>
    <property type="match status" value="1"/>
</dbReference>
<feature type="domain" description="Carbohydrate kinase FGGY N-terminal" evidence="8">
    <location>
        <begin position="6"/>
        <end position="248"/>
    </location>
</feature>
<keyword evidence="6" id="KW-1015">Disulfide bond</keyword>
<dbReference type="GO" id="GO:0004370">
    <property type="term" value="F:glycerol kinase activity"/>
    <property type="evidence" value="ECO:0007669"/>
    <property type="project" value="TreeGrafter"/>
</dbReference>
<evidence type="ECO:0000256" key="1">
    <source>
        <dbReference type="ARBA" id="ARBA00009156"/>
    </source>
</evidence>
<dbReference type="EMBL" id="CP036274">
    <property type="protein sequence ID" value="QDU28437.1"/>
    <property type="molecule type" value="Genomic_DNA"/>
</dbReference>
<dbReference type="PIRSF" id="PIRSF000538">
    <property type="entry name" value="GlpK"/>
    <property type="match status" value="1"/>
</dbReference>
<dbReference type="CDD" id="cd07771">
    <property type="entry name" value="ASKHA_NBD_FGGY_RhaB-like"/>
    <property type="match status" value="1"/>
</dbReference>